<comment type="caution">
    <text evidence="10">The sequence shown here is derived from an EMBL/GenBank/DDBJ whole genome shotgun (WGS) entry which is preliminary data.</text>
</comment>
<feature type="transmembrane region" description="Helical" evidence="8">
    <location>
        <begin position="191"/>
        <end position="213"/>
    </location>
</feature>
<keyword evidence="7 8" id="KW-0472">Membrane</keyword>
<evidence type="ECO:0000256" key="1">
    <source>
        <dbReference type="ARBA" id="ARBA00004127"/>
    </source>
</evidence>
<dbReference type="OrthoDB" id="1699231at2759"/>
<comment type="subcellular location">
    <subcellularLocation>
        <location evidence="1">Endomembrane system</location>
        <topology evidence="1">Multi-pass membrane protein</topology>
    </subcellularLocation>
</comment>
<evidence type="ECO:0000313" key="10">
    <source>
        <dbReference type="EMBL" id="KAF9064780.1"/>
    </source>
</evidence>
<gene>
    <name evidence="10" type="ORF">BDP27DRAFT_1229918</name>
</gene>
<dbReference type="GO" id="GO:0015369">
    <property type="term" value="F:calcium:proton antiporter activity"/>
    <property type="evidence" value="ECO:0007669"/>
    <property type="project" value="TreeGrafter"/>
</dbReference>
<feature type="domain" description="Sodium/calcium exchanger membrane region" evidence="9">
    <location>
        <begin position="312"/>
        <end position="434"/>
    </location>
</feature>
<comment type="similarity">
    <text evidence="2">Belongs to the Ca(2+):cation antiporter (CaCA) (TC 2.A.19) family.</text>
</comment>
<evidence type="ECO:0000256" key="2">
    <source>
        <dbReference type="ARBA" id="ARBA00008170"/>
    </source>
</evidence>
<feature type="transmembrane region" description="Helical" evidence="8">
    <location>
        <begin position="422"/>
        <end position="442"/>
    </location>
</feature>
<keyword evidence="5 8" id="KW-1133">Transmembrane helix</keyword>
<dbReference type="GO" id="GO:0006874">
    <property type="term" value="P:intracellular calcium ion homeostasis"/>
    <property type="evidence" value="ECO:0007669"/>
    <property type="project" value="TreeGrafter"/>
</dbReference>
<evidence type="ECO:0000256" key="8">
    <source>
        <dbReference type="SAM" id="Phobius"/>
    </source>
</evidence>
<dbReference type="InterPro" id="IPR004713">
    <property type="entry name" value="CaH_exchang"/>
</dbReference>
<organism evidence="10 11">
    <name type="scientific">Rhodocollybia butyracea</name>
    <dbReference type="NCBI Taxonomy" id="206335"/>
    <lineage>
        <taxon>Eukaryota</taxon>
        <taxon>Fungi</taxon>
        <taxon>Dikarya</taxon>
        <taxon>Basidiomycota</taxon>
        <taxon>Agaricomycotina</taxon>
        <taxon>Agaricomycetes</taxon>
        <taxon>Agaricomycetidae</taxon>
        <taxon>Agaricales</taxon>
        <taxon>Marasmiineae</taxon>
        <taxon>Omphalotaceae</taxon>
        <taxon>Rhodocollybia</taxon>
    </lineage>
</organism>
<evidence type="ECO:0000256" key="4">
    <source>
        <dbReference type="ARBA" id="ARBA00022692"/>
    </source>
</evidence>
<keyword evidence="4 8" id="KW-0812">Transmembrane</keyword>
<evidence type="ECO:0000259" key="9">
    <source>
        <dbReference type="Pfam" id="PF01699"/>
    </source>
</evidence>
<reference evidence="10" key="1">
    <citation type="submission" date="2020-11" db="EMBL/GenBank/DDBJ databases">
        <authorList>
            <consortium name="DOE Joint Genome Institute"/>
            <person name="Ahrendt S."/>
            <person name="Riley R."/>
            <person name="Andreopoulos W."/>
            <person name="Labutti K."/>
            <person name="Pangilinan J."/>
            <person name="Ruiz-Duenas F.J."/>
            <person name="Barrasa J.M."/>
            <person name="Sanchez-Garcia M."/>
            <person name="Camarero S."/>
            <person name="Miyauchi S."/>
            <person name="Serrano A."/>
            <person name="Linde D."/>
            <person name="Babiker R."/>
            <person name="Drula E."/>
            <person name="Ayuso-Fernandez I."/>
            <person name="Pacheco R."/>
            <person name="Padilla G."/>
            <person name="Ferreira P."/>
            <person name="Barriuso J."/>
            <person name="Kellner H."/>
            <person name="Castanera R."/>
            <person name="Alfaro M."/>
            <person name="Ramirez L."/>
            <person name="Pisabarro A.G."/>
            <person name="Kuo A."/>
            <person name="Tritt A."/>
            <person name="Lipzen A."/>
            <person name="He G."/>
            <person name="Yan M."/>
            <person name="Ng V."/>
            <person name="Cullen D."/>
            <person name="Martin F."/>
            <person name="Rosso M.-N."/>
            <person name="Henrissat B."/>
            <person name="Hibbett D."/>
            <person name="Martinez A.T."/>
            <person name="Grigoriev I.V."/>
        </authorList>
    </citation>
    <scope>NUCLEOTIDE SEQUENCE</scope>
    <source>
        <strain evidence="10">AH 40177</strain>
    </source>
</reference>
<sequence>MHSVLDIHKTHIQILHASFRDYLLQKSRSGPFYIGDSTYITRLFLSFHTARVTIIHPGQLFVLVKDFDVSQFRDYIPWRLILVSDFSNILFLYFFAFAPFLTILLFGFALLSTILNWDVALRFSLCFFATANLAKLLGEATERVSVKFGETHAGIFKMSFRNMSEVILGVSALLQGKYYTHSDHNRFLTRYMLGFILCNVLLVLGGSFLAAGLKFPQSNFGVTSTQVKFSMSNLRCTVQLKSHHQTFVIICNADLEKWQNLLIVSRVTAIMLLGVYLCYLYFQLKSHAYLFETELEEQEEAQTSVATTNLIKLAVIASIEGLVELYNIPKHFIGLFLIPLANASKYGTPVWMAVLGQMDTTISFCIGNSIQLAAFVVPLLVILGWILGQELTLFFNKFETIIFFVSIYLAHTLIMDGQSNCLEGLILITLYLIIGLACESSFHHPKTRYIC</sequence>
<keyword evidence="6" id="KW-0406">Ion transport</keyword>
<dbReference type="Gene3D" id="1.20.1420.30">
    <property type="entry name" value="NCX, central ion-binding region"/>
    <property type="match status" value="1"/>
</dbReference>
<feature type="domain" description="Sodium/calcium exchanger membrane region" evidence="9">
    <location>
        <begin position="123"/>
        <end position="284"/>
    </location>
</feature>
<keyword evidence="11" id="KW-1185">Reference proteome</keyword>
<dbReference type="PANTHER" id="PTHR31503:SF22">
    <property type="entry name" value="VACUOLAR CALCIUM ION TRANSPORTER"/>
    <property type="match status" value="1"/>
</dbReference>
<dbReference type="EMBL" id="JADNRY010000115">
    <property type="protein sequence ID" value="KAF9064780.1"/>
    <property type="molecule type" value="Genomic_DNA"/>
</dbReference>
<keyword evidence="3" id="KW-0813">Transport</keyword>
<dbReference type="AlphaFoldDB" id="A0A9P5PML3"/>
<feature type="transmembrane region" description="Helical" evidence="8">
    <location>
        <begin position="263"/>
        <end position="282"/>
    </location>
</feature>
<feature type="transmembrane region" description="Helical" evidence="8">
    <location>
        <begin position="362"/>
        <end position="387"/>
    </location>
</feature>
<evidence type="ECO:0000256" key="3">
    <source>
        <dbReference type="ARBA" id="ARBA00022448"/>
    </source>
</evidence>
<evidence type="ECO:0000256" key="5">
    <source>
        <dbReference type="ARBA" id="ARBA00022989"/>
    </source>
</evidence>
<dbReference type="InterPro" id="IPR004837">
    <property type="entry name" value="NaCa_Exmemb"/>
</dbReference>
<name>A0A9P5PML3_9AGAR</name>
<evidence type="ECO:0000313" key="11">
    <source>
        <dbReference type="Proteomes" id="UP000772434"/>
    </source>
</evidence>
<dbReference type="Proteomes" id="UP000772434">
    <property type="component" value="Unassembled WGS sequence"/>
</dbReference>
<accession>A0A9P5PML3</accession>
<proteinExistence type="inferred from homology"/>
<dbReference type="PANTHER" id="PTHR31503">
    <property type="entry name" value="VACUOLAR CALCIUM ION TRANSPORTER"/>
    <property type="match status" value="1"/>
</dbReference>
<protein>
    <recommendedName>
        <fullName evidence="9">Sodium/calcium exchanger membrane region domain-containing protein</fullName>
    </recommendedName>
</protein>
<dbReference type="Pfam" id="PF01699">
    <property type="entry name" value="Na_Ca_ex"/>
    <property type="match status" value="2"/>
</dbReference>
<feature type="transmembrane region" description="Helical" evidence="8">
    <location>
        <begin position="393"/>
        <end position="410"/>
    </location>
</feature>
<dbReference type="GO" id="GO:0000329">
    <property type="term" value="C:fungal-type vacuole membrane"/>
    <property type="evidence" value="ECO:0007669"/>
    <property type="project" value="TreeGrafter"/>
</dbReference>
<dbReference type="InterPro" id="IPR044880">
    <property type="entry name" value="NCX_ion-bd_dom_sf"/>
</dbReference>
<evidence type="ECO:0000256" key="6">
    <source>
        <dbReference type="ARBA" id="ARBA00023065"/>
    </source>
</evidence>
<evidence type="ECO:0000256" key="7">
    <source>
        <dbReference type="ARBA" id="ARBA00023136"/>
    </source>
</evidence>
<feature type="transmembrane region" description="Helical" evidence="8">
    <location>
        <begin position="89"/>
        <end position="114"/>
    </location>
</feature>
<dbReference type="GO" id="GO:0012505">
    <property type="term" value="C:endomembrane system"/>
    <property type="evidence" value="ECO:0007669"/>
    <property type="project" value="UniProtKB-SubCell"/>
</dbReference>